<accession>A0A5N6TT84</accession>
<evidence type="ECO:0000313" key="3">
    <source>
        <dbReference type="Proteomes" id="UP000325780"/>
    </source>
</evidence>
<dbReference type="AlphaFoldDB" id="A0A5N6TT84"/>
<keyword evidence="1" id="KW-0472">Membrane</keyword>
<keyword evidence="3" id="KW-1185">Reference proteome</keyword>
<sequence length="125" mass="14557">MFEGIEDRPGRSTQTTHSGFLGLSLRVFVDRHELRTFLSHLVHLMKGMACFDRSAIRREGSIMALHTRYLVFFSWFWFTFLSFSLFIFFSFLDLLLSFFFSSICFFISSSSLRSSATGIIGESRY</sequence>
<proteinExistence type="predicted"/>
<reference evidence="2 3" key="1">
    <citation type="submission" date="2019-04" db="EMBL/GenBank/DDBJ databases">
        <title>Friends and foes A comparative genomics study of 23 Aspergillus species from section Flavi.</title>
        <authorList>
            <consortium name="DOE Joint Genome Institute"/>
            <person name="Kjaerbolling I."/>
            <person name="Vesth T."/>
            <person name="Frisvad J.C."/>
            <person name="Nybo J.L."/>
            <person name="Theobald S."/>
            <person name="Kildgaard S."/>
            <person name="Isbrandt T."/>
            <person name="Kuo A."/>
            <person name="Sato A."/>
            <person name="Lyhne E.K."/>
            <person name="Kogle M.E."/>
            <person name="Wiebenga A."/>
            <person name="Kun R.S."/>
            <person name="Lubbers R.J."/>
            <person name="Makela M.R."/>
            <person name="Barry K."/>
            <person name="Chovatia M."/>
            <person name="Clum A."/>
            <person name="Daum C."/>
            <person name="Haridas S."/>
            <person name="He G."/>
            <person name="LaButti K."/>
            <person name="Lipzen A."/>
            <person name="Mondo S."/>
            <person name="Riley R."/>
            <person name="Salamov A."/>
            <person name="Simmons B.A."/>
            <person name="Magnuson J.K."/>
            <person name="Henrissat B."/>
            <person name="Mortensen U.H."/>
            <person name="Larsen T.O."/>
            <person name="Devries R.P."/>
            <person name="Grigoriev I.V."/>
            <person name="Machida M."/>
            <person name="Baker S.E."/>
            <person name="Andersen M.R."/>
        </authorList>
    </citation>
    <scope>NUCLEOTIDE SEQUENCE [LARGE SCALE GENOMIC DNA]</scope>
    <source>
        <strain evidence="2 3">IBT 18842</strain>
    </source>
</reference>
<dbReference type="EMBL" id="ML742118">
    <property type="protein sequence ID" value="KAE8149585.1"/>
    <property type="molecule type" value="Genomic_DNA"/>
</dbReference>
<evidence type="ECO:0000313" key="2">
    <source>
        <dbReference type="EMBL" id="KAE8149585.1"/>
    </source>
</evidence>
<organism evidence="2 3">
    <name type="scientific">Aspergillus avenaceus</name>
    <dbReference type="NCBI Taxonomy" id="36643"/>
    <lineage>
        <taxon>Eukaryota</taxon>
        <taxon>Fungi</taxon>
        <taxon>Dikarya</taxon>
        <taxon>Ascomycota</taxon>
        <taxon>Pezizomycotina</taxon>
        <taxon>Eurotiomycetes</taxon>
        <taxon>Eurotiomycetidae</taxon>
        <taxon>Eurotiales</taxon>
        <taxon>Aspergillaceae</taxon>
        <taxon>Aspergillus</taxon>
        <taxon>Aspergillus subgen. Circumdati</taxon>
    </lineage>
</organism>
<evidence type="ECO:0000256" key="1">
    <source>
        <dbReference type="SAM" id="Phobius"/>
    </source>
</evidence>
<feature type="transmembrane region" description="Helical" evidence="1">
    <location>
        <begin position="69"/>
        <end position="92"/>
    </location>
</feature>
<gene>
    <name evidence="2" type="ORF">BDV25DRAFT_124553</name>
</gene>
<protein>
    <submittedName>
        <fullName evidence="2">Uncharacterized protein</fullName>
    </submittedName>
</protein>
<keyword evidence="1" id="KW-1133">Transmembrane helix</keyword>
<dbReference type="Proteomes" id="UP000325780">
    <property type="component" value="Unassembled WGS sequence"/>
</dbReference>
<keyword evidence="1" id="KW-0812">Transmembrane</keyword>
<name>A0A5N6TT84_ASPAV</name>